<accession>A0ACC0H015</accession>
<dbReference type="EMBL" id="CM045764">
    <property type="protein sequence ID" value="KAI8006148.1"/>
    <property type="molecule type" value="Genomic_DNA"/>
</dbReference>
<gene>
    <name evidence="1" type="ORF">LOK49_LG07G01229</name>
</gene>
<organism evidence="1 2">
    <name type="scientific">Camellia lanceoleosa</name>
    <dbReference type="NCBI Taxonomy" id="1840588"/>
    <lineage>
        <taxon>Eukaryota</taxon>
        <taxon>Viridiplantae</taxon>
        <taxon>Streptophyta</taxon>
        <taxon>Embryophyta</taxon>
        <taxon>Tracheophyta</taxon>
        <taxon>Spermatophyta</taxon>
        <taxon>Magnoliopsida</taxon>
        <taxon>eudicotyledons</taxon>
        <taxon>Gunneridae</taxon>
        <taxon>Pentapetalae</taxon>
        <taxon>asterids</taxon>
        <taxon>Ericales</taxon>
        <taxon>Theaceae</taxon>
        <taxon>Camellia</taxon>
    </lineage>
</organism>
<reference evidence="1 2" key="1">
    <citation type="journal article" date="2022" name="Plant J.">
        <title>Chromosome-level genome of Camellia lanceoleosa provides a valuable resource for understanding genome evolution and self-incompatibility.</title>
        <authorList>
            <person name="Gong W."/>
            <person name="Xiao S."/>
            <person name="Wang L."/>
            <person name="Liao Z."/>
            <person name="Chang Y."/>
            <person name="Mo W."/>
            <person name="Hu G."/>
            <person name="Li W."/>
            <person name="Zhao G."/>
            <person name="Zhu H."/>
            <person name="Hu X."/>
            <person name="Ji K."/>
            <person name="Xiang X."/>
            <person name="Song Q."/>
            <person name="Yuan D."/>
            <person name="Jin S."/>
            <person name="Zhang L."/>
        </authorList>
    </citation>
    <scope>NUCLEOTIDE SEQUENCE [LARGE SCALE GENOMIC DNA]</scope>
    <source>
        <strain evidence="1">SQ_2022a</strain>
    </source>
</reference>
<protein>
    <submittedName>
        <fullName evidence="1">Uncharacterized protein</fullName>
    </submittedName>
</protein>
<dbReference type="Proteomes" id="UP001060215">
    <property type="component" value="Chromosome 7"/>
</dbReference>
<name>A0ACC0H015_9ERIC</name>
<evidence type="ECO:0000313" key="1">
    <source>
        <dbReference type="EMBL" id="KAI8006148.1"/>
    </source>
</evidence>
<comment type="caution">
    <text evidence="1">The sequence shown here is derived from an EMBL/GenBank/DDBJ whole genome shotgun (WGS) entry which is preliminary data.</text>
</comment>
<keyword evidence="2" id="KW-1185">Reference proteome</keyword>
<proteinExistence type="predicted"/>
<evidence type="ECO:0000313" key="2">
    <source>
        <dbReference type="Proteomes" id="UP001060215"/>
    </source>
</evidence>
<sequence length="42" mass="4657">MIGLALGANIVGMCCVALTMMHFQSKIFSCTYFFAVIIFLFC</sequence>